<gene>
    <name evidence="9" type="ORF">V6N12_006825</name>
</gene>
<evidence type="ECO:0000256" key="4">
    <source>
        <dbReference type="ARBA" id="ARBA00022970"/>
    </source>
</evidence>
<name>A0ABR2EZY2_9ROSI</name>
<accession>A0ABR2EZY2</accession>
<feature type="domain" description="Amino acid transporter transmembrane" evidence="8">
    <location>
        <begin position="9"/>
        <end position="69"/>
    </location>
</feature>
<feature type="transmembrane region" description="Helical" evidence="7">
    <location>
        <begin position="20"/>
        <end position="39"/>
    </location>
</feature>
<dbReference type="EMBL" id="JBBPBM010000009">
    <property type="protein sequence ID" value="KAK8568269.1"/>
    <property type="molecule type" value="Genomic_DNA"/>
</dbReference>
<evidence type="ECO:0000256" key="1">
    <source>
        <dbReference type="ARBA" id="ARBA00004370"/>
    </source>
</evidence>
<evidence type="ECO:0000313" key="10">
    <source>
        <dbReference type="Proteomes" id="UP001472677"/>
    </source>
</evidence>
<evidence type="ECO:0000256" key="3">
    <source>
        <dbReference type="ARBA" id="ARBA00022692"/>
    </source>
</evidence>
<keyword evidence="2" id="KW-0813">Transport</keyword>
<reference evidence="9 10" key="1">
    <citation type="journal article" date="2024" name="G3 (Bethesda)">
        <title>Genome assembly of Hibiscus sabdariffa L. provides insights into metabolisms of medicinal natural products.</title>
        <authorList>
            <person name="Kim T."/>
        </authorList>
    </citation>
    <scope>NUCLEOTIDE SEQUENCE [LARGE SCALE GENOMIC DNA]</scope>
    <source>
        <strain evidence="9">TK-2024</strain>
        <tissue evidence="9">Old leaves</tissue>
    </source>
</reference>
<organism evidence="9 10">
    <name type="scientific">Hibiscus sabdariffa</name>
    <name type="common">roselle</name>
    <dbReference type="NCBI Taxonomy" id="183260"/>
    <lineage>
        <taxon>Eukaryota</taxon>
        <taxon>Viridiplantae</taxon>
        <taxon>Streptophyta</taxon>
        <taxon>Embryophyta</taxon>
        <taxon>Tracheophyta</taxon>
        <taxon>Spermatophyta</taxon>
        <taxon>Magnoliopsida</taxon>
        <taxon>eudicotyledons</taxon>
        <taxon>Gunneridae</taxon>
        <taxon>Pentapetalae</taxon>
        <taxon>rosids</taxon>
        <taxon>malvids</taxon>
        <taxon>Malvales</taxon>
        <taxon>Malvaceae</taxon>
        <taxon>Malvoideae</taxon>
        <taxon>Hibiscus</taxon>
    </lineage>
</organism>
<evidence type="ECO:0000259" key="8">
    <source>
        <dbReference type="Pfam" id="PF01490"/>
    </source>
</evidence>
<dbReference type="Proteomes" id="UP001472677">
    <property type="component" value="Unassembled WGS sequence"/>
</dbReference>
<keyword evidence="3 7" id="KW-0812">Transmembrane</keyword>
<evidence type="ECO:0000313" key="9">
    <source>
        <dbReference type="EMBL" id="KAK8568269.1"/>
    </source>
</evidence>
<keyword evidence="4" id="KW-0029">Amino-acid transport</keyword>
<keyword evidence="5 7" id="KW-1133">Transmembrane helix</keyword>
<comment type="caution">
    <text evidence="9">The sequence shown here is derived from an EMBL/GenBank/DDBJ whole genome shotgun (WGS) entry which is preliminary data.</text>
</comment>
<keyword evidence="10" id="KW-1185">Reference proteome</keyword>
<protein>
    <recommendedName>
        <fullName evidence="8">Amino acid transporter transmembrane domain-containing protein</fullName>
    </recommendedName>
</protein>
<evidence type="ECO:0000256" key="6">
    <source>
        <dbReference type="ARBA" id="ARBA00023136"/>
    </source>
</evidence>
<feature type="transmembrane region" description="Helical" evidence="7">
    <location>
        <begin position="45"/>
        <end position="66"/>
    </location>
</feature>
<proteinExistence type="predicted"/>
<comment type="subcellular location">
    <subcellularLocation>
        <location evidence="1">Membrane</location>
    </subcellularLocation>
</comment>
<evidence type="ECO:0000256" key="7">
    <source>
        <dbReference type="SAM" id="Phobius"/>
    </source>
</evidence>
<dbReference type="Pfam" id="PF01490">
    <property type="entry name" value="Aa_trans"/>
    <property type="match status" value="1"/>
</dbReference>
<keyword evidence="6 7" id="KW-0472">Membrane</keyword>
<sequence length="100" mass="11185">MAIKRSDCFHKRGHATGCHVKNKTFMIIFGIIEVILSQTSNFQEVSWLAAIMPLGYSCIGLGLLIARVARGSHAKTTLMRRQLSRCDKEAQDLALLRSPR</sequence>
<evidence type="ECO:0000256" key="5">
    <source>
        <dbReference type="ARBA" id="ARBA00022989"/>
    </source>
</evidence>
<dbReference type="InterPro" id="IPR013057">
    <property type="entry name" value="AA_transpt_TM"/>
</dbReference>
<evidence type="ECO:0000256" key="2">
    <source>
        <dbReference type="ARBA" id="ARBA00022448"/>
    </source>
</evidence>